<keyword evidence="3" id="KW-1185">Reference proteome</keyword>
<evidence type="ECO:0000313" key="4">
    <source>
        <dbReference type="WBParaSite" id="SSLN_0001215701-mRNA-1"/>
    </source>
</evidence>
<evidence type="ECO:0000313" key="3">
    <source>
        <dbReference type="Proteomes" id="UP000275846"/>
    </source>
</evidence>
<accession>A0A183T5G4</accession>
<gene>
    <name evidence="2" type="ORF">SSLN_LOCUS11712</name>
</gene>
<protein>
    <submittedName>
        <fullName evidence="4">C2H2-type domain-containing protein</fullName>
    </submittedName>
</protein>
<sequence length="158" mass="17415">MPCMLRQVQLRWSGHLVRMDDERLPKLLLSAAAMERPLGKDRNLQHPRHAEASATAMERPPGEKGRRATTKLFFYRDAFAATAADATFTTTTTVTTTNVGDSLLACPQFDSTFTSRIGLVGHLRIHRTKTGEPVPGAPTYSRDRRSTALTVVAHSLIA</sequence>
<feature type="compositionally biased region" description="Basic and acidic residues" evidence="1">
    <location>
        <begin position="38"/>
        <end position="51"/>
    </location>
</feature>
<reference evidence="4" key="1">
    <citation type="submission" date="2016-06" db="UniProtKB">
        <authorList>
            <consortium name="WormBaseParasite"/>
        </authorList>
    </citation>
    <scope>IDENTIFICATION</scope>
</reference>
<dbReference type="WBParaSite" id="SSLN_0001215701-mRNA-1">
    <property type="protein sequence ID" value="SSLN_0001215701-mRNA-1"/>
    <property type="gene ID" value="SSLN_0001215701"/>
</dbReference>
<feature type="region of interest" description="Disordered" evidence="1">
    <location>
        <begin position="38"/>
        <end position="66"/>
    </location>
</feature>
<dbReference type="AlphaFoldDB" id="A0A183T5G4"/>
<dbReference type="Proteomes" id="UP000275846">
    <property type="component" value="Unassembled WGS sequence"/>
</dbReference>
<reference evidence="2 3" key="2">
    <citation type="submission" date="2018-11" db="EMBL/GenBank/DDBJ databases">
        <authorList>
            <consortium name="Pathogen Informatics"/>
        </authorList>
    </citation>
    <scope>NUCLEOTIDE SEQUENCE [LARGE SCALE GENOMIC DNA]</scope>
    <source>
        <strain evidence="2 3">NST_G2</strain>
    </source>
</reference>
<proteinExistence type="predicted"/>
<evidence type="ECO:0000256" key="1">
    <source>
        <dbReference type="SAM" id="MobiDB-lite"/>
    </source>
</evidence>
<organism evidence="4">
    <name type="scientific">Schistocephalus solidus</name>
    <name type="common">Tapeworm</name>
    <dbReference type="NCBI Taxonomy" id="70667"/>
    <lineage>
        <taxon>Eukaryota</taxon>
        <taxon>Metazoa</taxon>
        <taxon>Spiralia</taxon>
        <taxon>Lophotrochozoa</taxon>
        <taxon>Platyhelminthes</taxon>
        <taxon>Cestoda</taxon>
        <taxon>Eucestoda</taxon>
        <taxon>Diphyllobothriidea</taxon>
        <taxon>Diphyllobothriidae</taxon>
        <taxon>Schistocephalus</taxon>
    </lineage>
</organism>
<evidence type="ECO:0000313" key="2">
    <source>
        <dbReference type="EMBL" id="VDL98097.1"/>
    </source>
</evidence>
<name>A0A183T5G4_SCHSO</name>
<dbReference type="EMBL" id="UYSU01036745">
    <property type="protein sequence ID" value="VDL98097.1"/>
    <property type="molecule type" value="Genomic_DNA"/>
</dbReference>